<keyword evidence="12" id="KW-1185">Reference proteome</keyword>
<evidence type="ECO:0000256" key="5">
    <source>
        <dbReference type="ARBA" id="ARBA00022777"/>
    </source>
</evidence>
<keyword evidence="9" id="KW-0472">Membrane</keyword>
<name>A0ABQ2HD62_9PSEU</name>
<dbReference type="PROSITE" id="PS50011">
    <property type="entry name" value="PROTEIN_KINASE_DOM"/>
    <property type="match status" value="1"/>
</dbReference>
<feature type="transmembrane region" description="Helical" evidence="9">
    <location>
        <begin position="459"/>
        <end position="479"/>
    </location>
</feature>
<protein>
    <recommendedName>
        <fullName evidence="1">non-specific serine/threonine protein kinase</fullName>
        <ecNumber evidence="1">2.7.11.1</ecNumber>
    </recommendedName>
</protein>
<dbReference type="PROSITE" id="PS00107">
    <property type="entry name" value="PROTEIN_KINASE_ATP"/>
    <property type="match status" value="1"/>
</dbReference>
<dbReference type="SMART" id="SM00220">
    <property type="entry name" value="S_TKc"/>
    <property type="match status" value="1"/>
</dbReference>
<dbReference type="InterPro" id="IPR008271">
    <property type="entry name" value="Ser/Thr_kinase_AS"/>
</dbReference>
<keyword evidence="9" id="KW-0812">Transmembrane</keyword>
<dbReference type="PANTHER" id="PTHR43289">
    <property type="entry name" value="MITOGEN-ACTIVATED PROTEIN KINASE KINASE KINASE 20-RELATED"/>
    <property type="match status" value="1"/>
</dbReference>
<dbReference type="SUPFAM" id="SSF56112">
    <property type="entry name" value="Protein kinase-like (PK-like)"/>
    <property type="match status" value="1"/>
</dbReference>
<dbReference type="Gene3D" id="3.30.200.20">
    <property type="entry name" value="Phosphorylase Kinase, domain 1"/>
    <property type="match status" value="1"/>
</dbReference>
<feature type="domain" description="Protein kinase" evidence="10">
    <location>
        <begin position="9"/>
        <end position="271"/>
    </location>
</feature>
<proteinExistence type="predicted"/>
<evidence type="ECO:0000313" key="12">
    <source>
        <dbReference type="Proteomes" id="UP000597656"/>
    </source>
</evidence>
<evidence type="ECO:0000256" key="7">
    <source>
        <dbReference type="PROSITE-ProRule" id="PRU10141"/>
    </source>
</evidence>
<gene>
    <name evidence="11" type="ORF">GCM10011609_10960</name>
</gene>
<keyword evidence="2" id="KW-0723">Serine/threonine-protein kinase</keyword>
<keyword evidence="5" id="KW-0418">Kinase</keyword>
<comment type="caution">
    <text evidence="11">The sequence shown here is derived from an EMBL/GenBank/DDBJ whole genome shotgun (WGS) entry which is preliminary data.</text>
</comment>
<dbReference type="EMBL" id="BMNC01000001">
    <property type="protein sequence ID" value="GGM76818.1"/>
    <property type="molecule type" value="Genomic_DNA"/>
</dbReference>
<keyword evidence="3" id="KW-0808">Transferase</keyword>
<organism evidence="11 12">
    <name type="scientific">Lentzea pudingi</name>
    <dbReference type="NCBI Taxonomy" id="1789439"/>
    <lineage>
        <taxon>Bacteria</taxon>
        <taxon>Bacillati</taxon>
        <taxon>Actinomycetota</taxon>
        <taxon>Actinomycetes</taxon>
        <taxon>Pseudonocardiales</taxon>
        <taxon>Pseudonocardiaceae</taxon>
        <taxon>Lentzea</taxon>
    </lineage>
</organism>
<dbReference type="CDD" id="cd14014">
    <property type="entry name" value="STKc_PknB_like"/>
    <property type="match status" value="1"/>
</dbReference>
<dbReference type="InterPro" id="IPR017441">
    <property type="entry name" value="Protein_kinase_ATP_BS"/>
</dbReference>
<feature type="compositionally biased region" description="Low complexity" evidence="8">
    <location>
        <begin position="487"/>
        <end position="515"/>
    </location>
</feature>
<evidence type="ECO:0000256" key="4">
    <source>
        <dbReference type="ARBA" id="ARBA00022741"/>
    </source>
</evidence>
<dbReference type="InterPro" id="IPR000719">
    <property type="entry name" value="Prot_kinase_dom"/>
</dbReference>
<evidence type="ECO:0000256" key="6">
    <source>
        <dbReference type="ARBA" id="ARBA00022840"/>
    </source>
</evidence>
<feature type="compositionally biased region" description="Pro residues" evidence="8">
    <location>
        <begin position="358"/>
        <end position="367"/>
    </location>
</feature>
<dbReference type="InterPro" id="IPR011009">
    <property type="entry name" value="Kinase-like_dom_sf"/>
</dbReference>
<evidence type="ECO:0000256" key="8">
    <source>
        <dbReference type="SAM" id="MobiDB-lite"/>
    </source>
</evidence>
<keyword evidence="9" id="KW-1133">Transmembrane helix</keyword>
<dbReference type="Pfam" id="PF00069">
    <property type="entry name" value="Pkinase"/>
    <property type="match status" value="1"/>
</dbReference>
<feature type="region of interest" description="Disordered" evidence="8">
    <location>
        <begin position="287"/>
        <end position="454"/>
    </location>
</feature>
<evidence type="ECO:0000313" key="11">
    <source>
        <dbReference type="EMBL" id="GGM76818.1"/>
    </source>
</evidence>
<feature type="compositionally biased region" description="Pro residues" evidence="8">
    <location>
        <begin position="310"/>
        <end position="320"/>
    </location>
</feature>
<feature type="compositionally biased region" description="Low complexity" evidence="8">
    <location>
        <begin position="288"/>
        <end position="309"/>
    </location>
</feature>
<dbReference type="PANTHER" id="PTHR43289:SF6">
    <property type="entry name" value="SERINE_THREONINE-PROTEIN KINASE NEKL-3"/>
    <property type="match status" value="1"/>
</dbReference>
<dbReference type="Proteomes" id="UP000597656">
    <property type="component" value="Unassembled WGS sequence"/>
</dbReference>
<feature type="compositionally biased region" description="Pro residues" evidence="8">
    <location>
        <begin position="376"/>
        <end position="398"/>
    </location>
</feature>
<evidence type="ECO:0000256" key="3">
    <source>
        <dbReference type="ARBA" id="ARBA00022679"/>
    </source>
</evidence>
<feature type="compositionally biased region" description="Pro residues" evidence="8">
    <location>
        <begin position="417"/>
        <end position="436"/>
    </location>
</feature>
<dbReference type="RefSeq" id="WP_229693093.1">
    <property type="nucleotide sequence ID" value="NZ_BMNC01000001.1"/>
</dbReference>
<feature type="region of interest" description="Disordered" evidence="8">
    <location>
        <begin position="486"/>
        <end position="515"/>
    </location>
</feature>
<dbReference type="PROSITE" id="PS00108">
    <property type="entry name" value="PROTEIN_KINASE_ST"/>
    <property type="match status" value="1"/>
</dbReference>
<evidence type="ECO:0000256" key="9">
    <source>
        <dbReference type="SAM" id="Phobius"/>
    </source>
</evidence>
<sequence>MTEETFGPYRIEQLLGRGGMGEVHRAYDMAHDRSVALKRLSPGYHDDEDYRARFRREAQIVARLREPHVIPIHAYGEIDGRLYLDMRLVEGADLSDVIREGTIAPARAVAIVDQVASALDAAHADGLVHRDVKPSNVLVTPSDFVYLVDFGIARSVSPAATSLTASGSVVGTLDYMAPERFESGPVDGRADIYALAGVLFACLSGCRPFTADGTAAQIWAHMKEAPPKASPLNPAVPAALDEVIAKGMAKDPAGRYATAGELARAAAQALVSPAGLAAAPMPAPLSTPPAGLASTPLATPSGAPLAAPLSTPPAGQPPTPSAGQAAAQPGIPPGGVVSPAAQPATPPGGQPAALFGPATPPATPPGGQPAALFGPATPPGTPPGGQPASPAGPPPPVTPLGSRPRPAAPTSAQLPQRPAPQYGPSPTPRHGPPPAFHPAATGPHPHPPTRVQPSRAKRIAIAAGILAVVAGIATPIVIIGNGGKIIGSGTTSSTPTTPTSTTTTTTTSASKVTTTTRSPEYDKLVAALPEVFRTGPPCAPAAPDNGVVAAVRCTGAKPDGLGFPPPAEAEFRLFADRPAQDAYFKALVTSRGIPRMDERGGCRPKSDPIHYALYYRNVSGPLEGEFTTCFLADGNAQVWWVDTKTLTIGALKKPGDVDVLDKLDLWWNHQILSAFQ</sequence>
<dbReference type="Gene3D" id="1.10.510.10">
    <property type="entry name" value="Transferase(Phosphotransferase) domain 1"/>
    <property type="match status" value="1"/>
</dbReference>
<evidence type="ECO:0000256" key="2">
    <source>
        <dbReference type="ARBA" id="ARBA00022527"/>
    </source>
</evidence>
<dbReference type="EC" id="2.7.11.1" evidence="1"/>
<reference evidence="12" key="1">
    <citation type="journal article" date="2019" name="Int. J. Syst. Evol. Microbiol.">
        <title>The Global Catalogue of Microorganisms (GCM) 10K type strain sequencing project: providing services to taxonomists for standard genome sequencing and annotation.</title>
        <authorList>
            <consortium name="The Broad Institute Genomics Platform"/>
            <consortium name="The Broad Institute Genome Sequencing Center for Infectious Disease"/>
            <person name="Wu L."/>
            <person name="Ma J."/>
        </authorList>
    </citation>
    <scope>NUCLEOTIDE SEQUENCE [LARGE SCALE GENOMIC DNA]</scope>
    <source>
        <strain evidence="12">CGMCC 4.7319</strain>
    </source>
</reference>
<evidence type="ECO:0000259" key="10">
    <source>
        <dbReference type="PROSITE" id="PS50011"/>
    </source>
</evidence>
<keyword evidence="4 7" id="KW-0547">Nucleotide-binding</keyword>
<accession>A0ABQ2HD62</accession>
<evidence type="ECO:0000256" key="1">
    <source>
        <dbReference type="ARBA" id="ARBA00012513"/>
    </source>
</evidence>
<feature type="binding site" evidence="7">
    <location>
        <position position="38"/>
    </location>
    <ligand>
        <name>ATP</name>
        <dbReference type="ChEBI" id="CHEBI:30616"/>
    </ligand>
</feature>
<keyword evidence="6 7" id="KW-0067">ATP-binding</keyword>